<name>A0A858ZYF6_9BURK</name>
<dbReference type="InterPro" id="IPR001608">
    <property type="entry name" value="Ala_racemase_N"/>
</dbReference>
<feature type="active site" description="Proton acceptor; specific for D-alanine" evidence="5">
    <location>
        <position position="34"/>
    </location>
</feature>
<dbReference type="Pfam" id="PF00842">
    <property type="entry name" value="Ala_racemase_C"/>
    <property type="match status" value="1"/>
</dbReference>
<sequence length="358" mass="37769">MSRPARADFDLAALRANYAHAKAVHGGKVAATLKANAYGHGAVECARALAGQADAFAVAFAQEAMELREAGLTEPILVLEGAFGMDDVALAQRHGLWLVVHQEEQLRMLESLQDRGGGAGVHAWLKIDTGMHRAGVAPGQARALWQRLAACDKVAGITLMTHLASADEPGNPMTGRQLAVFADATQGLPGPRSIANSAGVLGWKGAHQDWARPGIMLYGADPRGMPSDVLQPVMRLASEVFVERWLAPGEALGYGGSFVADRPTRVGLVAMGYADGYPRVVPSGTPVAVDGRLTRIIGRVAMDMLTVDLTDLPGAGPGAQVELWGSQVSVNQVAAAAGTIAYELLCNVKRVRRVYLRS</sequence>
<dbReference type="InterPro" id="IPR000821">
    <property type="entry name" value="Ala_racemase"/>
</dbReference>
<dbReference type="PANTHER" id="PTHR30511">
    <property type="entry name" value="ALANINE RACEMASE"/>
    <property type="match status" value="1"/>
</dbReference>
<feature type="active site" description="Proton acceptor; specific for L-alanine" evidence="5">
    <location>
        <position position="254"/>
    </location>
</feature>
<evidence type="ECO:0000256" key="2">
    <source>
        <dbReference type="ARBA" id="ARBA00001933"/>
    </source>
</evidence>
<evidence type="ECO:0000256" key="7">
    <source>
        <dbReference type="PIRSR" id="PIRSR600821-52"/>
    </source>
</evidence>
<evidence type="ECO:0000259" key="8">
    <source>
        <dbReference type="SMART" id="SM01005"/>
    </source>
</evidence>
<comment type="cofactor">
    <cofactor evidence="2 5 6">
        <name>pyridoxal 5'-phosphate</name>
        <dbReference type="ChEBI" id="CHEBI:597326"/>
    </cofactor>
</comment>
<dbReference type="SMART" id="SM01005">
    <property type="entry name" value="Ala_racemase_C"/>
    <property type="match status" value="1"/>
</dbReference>
<dbReference type="SUPFAM" id="SSF51419">
    <property type="entry name" value="PLP-binding barrel"/>
    <property type="match status" value="1"/>
</dbReference>
<dbReference type="EMBL" id="CP051298">
    <property type="protein sequence ID" value="QKD46030.1"/>
    <property type="molecule type" value="Genomic_DNA"/>
</dbReference>
<dbReference type="AlphaFoldDB" id="A0A858ZYF6"/>
<feature type="binding site" evidence="5 7">
    <location>
        <position position="133"/>
    </location>
    <ligand>
        <name>substrate</name>
    </ligand>
</feature>
<evidence type="ECO:0000313" key="9">
    <source>
        <dbReference type="EMBL" id="QKD46030.1"/>
    </source>
</evidence>
<feature type="modified residue" description="N6-(pyridoxal phosphate)lysine" evidence="5 6">
    <location>
        <position position="34"/>
    </location>
</feature>
<accession>A0A858ZYF6</accession>
<evidence type="ECO:0000256" key="5">
    <source>
        <dbReference type="HAMAP-Rule" id="MF_01201"/>
    </source>
</evidence>
<comment type="similarity">
    <text evidence="5">Belongs to the alanine racemase family.</text>
</comment>
<dbReference type="Proteomes" id="UP000500755">
    <property type="component" value="Chromosome"/>
</dbReference>
<dbReference type="OMA" id="WEILCGF"/>
<keyword evidence="3 5" id="KW-0663">Pyridoxal phosphate</keyword>
<dbReference type="EC" id="5.1.1.1" evidence="5"/>
<comment type="function">
    <text evidence="5">Catalyzes the interconversion of L-alanine and D-alanine. May also act on other amino acids.</text>
</comment>
<evidence type="ECO:0000256" key="3">
    <source>
        <dbReference type="ARBA" id="ARBA00022898"/>
    </source>
</evidence>
<dbReference type="InterPro" id="IPR011079">
    <property type="entry name" value="Ala_racemase_C"/>
</dbReference>
<dbReference type="Pfam" id="PF01168">
    <property type="entry name" value="Ala_racemase_N"/>
    <property type="match status" value="1"/>
</dbReference>
<dbReference type="GO" id="GO:0030632">
    <property type="term" value="P:D-alanine biosynthetic process"/>
    <property type="evidence" value="ECO:0007669"/>
    <property type="project" value="UniProtKB-UniRule"/>
</dbReference>
<dbReference type="GO" id="GO:0005829">
    <property type="term" value="C:cytosol"/>
    <property type="evidence" value="ECO:0007669"/>
    <property type="project" value="TreeGrafter"/>
</dbReference>
<dbReference type="NCBIfam" id="TIGR00492">
    <property type="entry name" value="alr"/>
    <property type="match status" value="1"/>
</dbReference>
<reference evidence="9 10" key="1">
    <citation type="submission" date="2020-05" db="EMBL/GenBank/DDBJ databases">
        <title>Complete genome sequence of Alicycliphilus denitrificans DP3.</title>
        <authorList>
            <person name="Chen X."/>
        </authorList>
    </citation>
    <scope>NUCLEOTIDE SEQUENCE [LARGE SCALE GENOMIC DNA]</scope>
    <source>
        <strain evidence="9 10">DP3</strain>
    </source>
</reference>
<comment type="catalytic activity">
    <reaction evidence="1 5">
        <text>L-alanine = D-alanine</text>
        <dbReference type="Rhea" id="RHEA:20249"/>
        <dbReference type="ChEBI" id="CHEBI:57416"/>
        <dbReference type="ChEBI" id="CHEBI:57972"/>
        <dbReference type="EC" id="5.1.1.1"/>
    </reaction>
</comment>
<evidence type="ECO:0000256" key="4">
    <source>
        <dbReference type="ARBA" id="ARBA00023235"/>
    </source>
</evidence>
<protein>
    <recommendedName>
        <fullName evidence="5">Alanine racemase</fullName>
        <ecNumber evidence="5">5.1.1.1</ecNumber>
    </recommendedName>
</protein>
<dbReference type="InterPro" id="IPR009006">
    <property type="entry name" value="Ala_racemase/Decarboxylase_C"/>
</dbReference>
<dbReference type="Gene3D" id="3.20.20.10">
    <property type="entry name" value="Alanine racemase"/>
    <property type="match status" value="1"/>
</dbReference>
<dbReference type="PROSITE" id="PS00395">
    <property type="entry name" value="ALANINE_RACEMASE"/>
    <property type="match status" value="1"/>
</dbReference>
<dbReference type="Gene3D" id="2.40.37.10">
    <property type="entry name" value="Lyase, Ornithine Decarboxylase, Chain A, domain 1"/>
    <property type="match status" value="1"/>
</dbReference>
<gene>
    <name evidence="9" type="primary">alr</name>
    <name evidence="9" type="ORF">HF896_21515</name>
</gene>
<evidence type="ECO:0000256" key="1">
    <source>
        <dbReference type="ARBA" id="ARBA00000316"/>
    </source>
</evidence>
<dbReference type="SUPFAM" id="SSF50621">
    <property type="entry name" value="Alanine racemase C-terminal domain-like"/>
    <property type="match status" value="1"/>
</dbReference>
<feature type="domain" description="Alanine racemase C-terminal" evidence="8">
    <location>
        <begin position="233"/>
        <end position="356"/>
    </location>
</feature>
<comment type="pathway">
    <text evidence="5">Amino-acid biosynthesis; D-alanine biosynthesis; D-alanine from L-alanine: step 1/1.</text>
</comment>
<proteinExistence type="inferred from homology"/>
<dbReference type="PRINTS" id="PR00992">
    <property type="entry name" value="ALARACEMASE"/>
</dbReference>
<evidence type="ECO:0000313" key="10">
    <source>
        <dbReference type="Proteomes" id="UP000500755"/>
    </source>
</evidence>
<dbReference type="HAMAP" id="MF_01201">
    <property type="entry name" value="Ala_racemase"/>
    <property type="match status" value="1"/>
</dbReference>
<dbReference type="RefSeq" id="WP_013520966.1">
    <property type="nucleotide sequence ID" value="NZ_CP051298.1"/>
</dbReference>
<dbReference type="PANTHER" id="PTHR30511:SF0">
    <property type="entry name" value="ALANINE RACEMASE, CATABOLIC-RELATED"/>
    <property type="match status" value="1"/>
</dbReference>
<keyword evidence="4 5" id="KW-0413">Isomerase</keyword>
<feature type="binding site" evidence="5 7">
    <location>
        <position position="302"/>
    </location>
    <ligand>
        <name>substrate</name>
    </ligand>
</feature>
<dbReference type="GO" id="GO:0008784">
    <property type="term" value="F:alanine racemase activity"/>
    <property type="evidence" value="ECO:0007669"/>
    <property type="project" value="UniProtKB-UniRule"/>
</dbReference>
<dbReference type="FunFam" id="3.20.20.10:FF:000002">
    <property type="entry name" value="Alanine racemase"/>
    <property type="match status" value="1"/>
</dbReference>
<evidence type="ECO:0000256" key="6">
    <source>
        <dbReference type="PIRSR" id="PIRSR600821-50"/>
    </source>
</evidence>
<dbReference type="InterPro" id="IPR029066">
    <property type="entry name" value="PLP-binding_barrel"/>
</dbReference>
<dbReference type="InterPro" id="IPR020622">
    <property type="entry name" value="Ala_racemase_pyridoxalP-BS"/>
</dbReference>
<organism evidence="9 10">
    <name type="scientific">Alicycliphilus denitrificans</name>
    <dbReference type="NCBI Taxonomy" id="179636"/>
    <lineage>
        <taxon>Bacteria</taxon>
        <taxon>Pseudomonadati</taxon>
        <taxon>Pseudomonadota</taxon>
        <taxon>Betaproteobacteria</taxon>
        <taxon>Burkholderiales</taxon>
        <taxon>Comamonadaceae</taxon>
        <taxon>Alicycliphilus</taxon>
    </lineage>
</organism>
<dbReference type="CDD" id="cd06827">
    <property type="entry name" value="PLPDE_III_AR_proteobact"/>
    <property type="match status" value="1"/>
</dbReference>
<dbReference type="UniPathway" id="UPA00042">
    <property type="reaction ID" value="UER00497"/>
</dbReference>
<dbReference type="GO" id="GO:0030170">
    <property type="term" value="F:pyridoxal phosphate binding"/>
    <property type="evidence" value="ECO:0007669"/>
    <property type="project" value="UniProtKB-UniRule"/>
</dbReference>